<proteinExistence type="predicted"/>
<protein>
    <submittedName>
        <fullName evidence="1">Uncharacterized protein</fullName>
    </submittedName>
</protein>
<name>A0ABT7PS96_9BACT</name>
<sequence>MTLWQPNIFNCPAGDLITIQSDHREACLSRLSGGDLAAFIFRRPQDMPKKILRF</sequence>
<accession>A0ABT7PS96</accession>
<evidence type="ECO:0000313" key="2">
    <source>
        <dbReference type="Proteomes" id="UP001239462"/>
    </source>
</evidence>
<comment type="caution">
    <text evidence="1">The sequence shown here is derived from an EMBL/GenBank/DDBJ whole genome shotgun (WGS) entry which is preliminary data.</text>
</comment>
<dbReference type="RefSeq" id="WP_289167502.1">
    <property type="nucleotide sequence ID" value="NZ_JASZZN010000040.1"/>
</dbReference>
<gene>
    <name evidence="1" type="ORF">QTN89_28185</name>
</gene>
<reference evidence="1 2" key="1">
    <citation type="submission" date="2023-06" db="EMBL/GenBank/DDBJ databases">
        <title>Roseiconus lacunae JC819 isolated from Gulf of Mannar region, Tamil Nadu.</title>
        <authorList>
            <person name="Pk S."/>
            <person name="Ch S."/>
            <person name="Ch V.R."/>
        </authorList>
    </citation>
    <scope>NUCLEOTIDE SEQUENCE [LARGE SCALE GENOMIC DNA]</scope>
    <source>
        <strain evidence="1 2">JC819</strain>
    </source>
</reference>
<keyword evidence="2" id="KW-1185">Reference proteome</keyword>
<dbReference type="EMBL" id="JASZZN010000040">
    <property type="protein sequence ID" value="MDM4019367.1"/>
    <property type="molecule type" value="Genomic_DNA"/>
</dbReference>
<evidence type="ECO:0000313" key="1">
    <source>
        <dbReference type="EMBL" id="MDM4019367.1"/>
    </source>
</evidence>
<dbReference type="Proteomes" id="UP001239462">
    <property type="component" value="Unassembled WGS sequence"/>
</dbReference>
<organism evidence="1 2">
    <name type="scientific">Roseiconus lacunae</name>
    <dbReference type="NCBI Taxonomy" id="2605694"/>
    <lineage>
        <taxon>Bacteria</taxon>
        <taxon>Pseudomonadati</taxon>
        <taxon>Planctomycetota</taxon>
        <taxon>Planctomycetia</taxon>
        <taxon>Pirellulales</taxon>
        <taxon>Pirellulaceae</taxon>
        <taxon>Roseiconus</taxon>
    </lineage>
</organism>